<dbReference type="Gene3D" id="1.10.10.10">
    <property type="entry name" value="Winged helix-like DNA-binding domain superfamily/Winged helix DNA-binding domain"/>
    <property type="match status" value="1"/>
</dbReference>
<dbReference type="SUPFAM" id="SSF88659">
    <property type="entry name" value="Sigma3 and sigma4 domains of RNA polymerase sigma factors"/>
    <property type="match status" value="1"/>
</dbReference>
<reference evidence="7 8" key="1">
    <citation type="submission" date="2016-10" db="EMBL/GenBank/DDBJ databases">
        <authorList>
            <person name="de Groot N.N."/>
        </authorList>
    </citation>
    <scope>NUCLEOTIDE SEQUENCE [LARGE SCALE GENOMIC DNA]</scope>
    <source>
        <strain evidence="7 8">CGMCC 1.10434</strain>
    </source>
</reference>
<evidence type="ECO:0000256" key="3">
    <source>
        <dbReference type="ARBA" id="ARBA00023082"/>
    </source>
</evidence>
<dbReference type="InterPro" id="IPR036388">
    <property type="entry name" value="WH-like_DNA-bd_sf"/>
</dbReference>
<dbReference type="CDD" id="cd06171">
    <property type="entry name" value="Sigma70_r4"/>
    <property type="match status" value="1"/>
</dbReference>
<evidence type="ECO:0000259" key="5">
    <source>
        <dbReference type="Pfam" id="PF04542"/>
    </source>
</evidence>
<feature type="domain" description="RNA polymerase sigma-70 region 2" evidence="5">
    <location>
        <begin position="26"/>
        <end position="92"/>
    </location>
</feature>
<evidence type="ECO:0000259" key="6">
    <source>
        <dbReference type="Pfam" id="PF08281"/>
    </source>
</evidence>
<dbReference type="NCBIfam" id="TIGR02937">
    <property type="entry name" value="sigma70-ECF"/>
    <property type="match status" value="1"/>
</dbReference>
<dbReference type="InterPro" id="IPR007627">
    <property type="entry name" value="RNA_pol_sigma70_r2"/>
</dbReference>
<dbReference type="GO" id="GO:0006352">
    <property type="term" value="P:DNA-templated transcription initiation"/>
    <property type="evidence" value="ECO:0007669"/>
    <property type="project" value="InterPro"/>
</dbReference>
<evidence type="ECO:0000256" key="1">
    <source>
        <dbReference type="ARBA" id="ARBA00010641"/>
    </source>
</evidence>
<keyword evidence="3" id="KW-0731">Sigma factor</keyword>
<dbReference type="Pfam" id="PF08281">
    <property type="entry name" value="Sigma70_r4_2"/>
    <property type="match status" value="1"/>
</dbReference>
<protein>
    <submittedName>
        <fullName evidence="7">RNA polymerase sigma-70 factor, ECF subfamily</fullName>
    </submittedName>
</protein>
<dbReference type="Proteomes" id="UP000199300">
    <property type="component" value="Unassembled WGS sequence"/>
</dbReference>
<dbReference type="PANTHER" id="PTHR43133:SF60">
    <property type="entry name" value="RNA POLYMERASE SIGMA FACTOR SIGV"/>
    <property type="match status" value="1"/>
</dbReference>
<gene>
    <name evidence="7" type="ORF">SAMN04488134_103269</name>
</gene>
<dbReference type="SUPFAM" id="SSF88946">
    <property type="entry name" value="Sigma2 domain of RNA polymerase sigma factors"/>
    <property type="match status" value="1"/>
</dbReference>
<keyword evidence="8" id="KW-1185">Reference proteome</keyword>
<evidence type="ECO:0000256" key="4">
    <source>
        <dbReference type="ARBA" id="ARBA00023163"/>
    </source>
</evidence>
<comment type="similarity">
    <text evidence="1">Belongs to the sigma-70 factor family. ECF subfamily.</text>
</comment>
<sequence length="177" mass="20938">MTEMFNDEEIDFGFNNASQRSFADVYQLHVETIYRICYTMVGNKGDAEDMCQSVFIKLLEKQRSFANVNHEHAWLITTAKNQCIDLHRSRLRRKVIQFDIDLLGWEGLDQFEYQDLEEQLKKLPPLNRLIIYLHYYEGYKLAEIAKLLQVNLNTIKTRMRRAKKVLSTELGGINDER</sequence>
<accession>A0A1H8LNF7</accession>
<dbReference type="EMBL" id="FODJ01000003">
    <property type="protein sequence ID" value="SEO06629.1"/>
    <property type="molecule type" value="Genomic_DNA"/>
</dbReference>
<keyword evidence="4" id="KW-0804">Transcription</keyword>
<dbReference type="STRING" id="872970.SAMN04488134_103269"/>
<feature type="domain" description="RNA polymerase sigma factor 70 region 4 type 2" evidence="6">
    <location>
        <begin position="114"/>
        <end position="164"/>
    </location>
</feature>
<dbReference type="RefSeq" id="WP_091496190.1">
    <property type="nucleotide sequence ID" value="NZ_FODJ01000003.1"/>
</dbReference>
<evidence type="ECO:0000313" key="7">
    <source>
        <dbReference type="EMBL" id="SEO06629.1"/>
    </source>
</evidence>
<dbReference type="GO" id="GO:0016987">
    <property type="term" value="F:sigma factor activity"/>
    <property type="evidence" value="ECO:0007669"/>
    <property type="project" value="UniProtKB-KW"/>
</dbReference>
<name>A0A1H8LNF7_9BACI</name>
<dbReference type="AlphaFoldDB" id="A0A1H8LNF7"/>
<evidence type="ECO:0000256" key="2">
    <source>
        <dbReference type="ARBA" id="ARBA00023015"/>
    </source>
</evidence>
<dbReference type="PANTHER" id="PTHR43133">
    <property type="entry name" value="RNA POLYMERASE ECF-TYPE SIGMA FACTO"/>
    <property type="match status" value="1"/>
</dbReference>
<dbReference type="InterPro" id="IPR039425">
    <property type="entry name" value="RNA_pol_sigma-70-like"/>
</dbReference>
<dbReference type="OrthoDB" id="9794508at2"/>
<dbReference type="InterPro" id="IPR013325">
    <property type="entry name" value="RNA_pol_sigma_r2"/>
</dbReference>
<dbReference type="InterPro" id="IPR013324">
    <property type="entry name" value="RNA_pol_sigma_r3/r4-like"/>
</dbReference>
<dbReference type="InterPro" id="IPR013249">
    <property type="entry name" value="RNA_pol_sigma70_r4_t2"/>
</dbReference>
<dbReference type="GO" id="GO:0003677">
    <property type="term" value="F:DNA binding"/>
    <property type="evidence" value="ECO:0007669"/>
    <property type="project" value="InterPro"/>
</dbReference>
<organism evidence="7 8">
    <name type="scientific">Amphibacillus marinus</name>
    <dbReference type="NCBI Taxonomy" id="872970"/>
    <lineage>
        <taxon>Bacteria</taxon>
        <taxon>Bacillati</taxon>
        <taxon>Bacillota</taxon>
        <taxon>Bacilli</taxon>
        <taxon>Bacillales</taxon>
        <taxon>Bacillaceae</taxon>
        <taxon>Amphibacillus</taxon>
    </lineage>
</organism>
<dbReference type="InterPro" id="IPR014284">
    <property type="entry name" value="RNA_pol_sigma-70_dom"/>
</dbReference>
<proteinExistence type="inferred from homology"/>
<keyword evidence="2" id="KW-0805">Transcription regulation</keyword>
<dbReference type="Pfam" id="PF04542">
    <property type="entry name" value="Sigma70_r2"/>
    <property type="match status" value="1"/>
</dbReference>
<dbReference type="Gene3D" id="1.10.1740.10">
    <property type="match status" value="1"/>
</dbReference>
<evidence type="ECO:0000313" key="8">
    <source>
        <dbReference type="Proteomes" id="UP000199300"/>
    </source>
</evidence>